<dbReference type="Pfam" id="PF00459">
    <property type="entry name" value="Inositol_P"/>
    <property type="match status" value="1"/>
</dbReference>
<comment type="cofactor">
    <cofactor evidence="4">
        <name>Mg(2+)</name>
        <dbReference type="ChEBI" id="CHEBI:18420"/>
    </cofactor>
</comment>
<dbReference type="Gene3D" id="3.40.190.80">
    <property type="match status" value="1"/>
</dbReference>
<dbReference type="Gene3D" id="3.30.540.10">
    <property type="entry name" value="Fructose-1,6-Bisphosphatase, subunit A, domain 1"/>
    <property type="match status" value="1"/>
</dbReference>
<feature type="binding site" evidence="4">
    <location>
        <position position="112"/>
    </location>
    <ligand>
        <name>Mg(2+)</name>
        <dbReference type="ChEBI" id="CHEBI:18420"/>
        <label>1</label>
        <note>catalytic</note>
    </ligand>
</feature>
<dbReference type="PANTHER" id="PTHR20854:SF4">
    <property type="entry name" value="INOSITOL-1-MONOPHOSPHATASE-RELATED"/>
    <property type="match status" value="1"/>
</dbReference>
<dbReference type="PROSITE" id="PS00629">
    <property type="entry name" value="IMP_1"/>
    <property type="match status" value="1"/>
</dbReference>
<evidence type="ECO:0000313" key="6">
    <source>
        <dbReference type="Proteomes" id="UP000237968"/>
    </source>
</evidence>
<dbReference type="InterPro" id="IPR000760">
    <property type="entry name" value="Inositol_monophosphatase-like"/>
</dbReference>
<dbReference type="RefSeq" id="WP_181198410.1">
    <property type="nucleotide sequence ID" value="NZ_PVNK01000284.1"/>
</dbReference>
<keyword evidence="1 4" id="KW-0479">Metal-binding</keyword>
<evidence type="ECO:0000256" key="4">
    <source>
        <dbReference type="PIRSR" id="PIRSR600760-2"/>
    </source>
</evidence>
<sequence>MTTPRPQPLDAAPELHRRALALALRAADLARELVRAAERGESSSGASALGARLKLDGSVVTAVDLEVEARVRALIGAQFPDHAILGEELSDHESEAEAEPPSAYEWVIDPIDGTAGFVHGVPLAATLICLRERGVPVVAVADFPSIGRRLHAVRGCGTHEDGRPVRVCPSFDPKQDIVCHGDPYTFALSGHSEWIERAQGQLKFFRSYTDAFGHYLVARGSAALVLDAAMERWDLAATRLLVEEAGGIVARFPDRNDPRRSTVISGCEAGVQWMRDLLGAA</sequence>
<comment type="caution">
    <text evidence="5">The sequence shown here is derived from an EMBL/GenBank/DDBJ whole genome shotgun (WGS) entry which is preliminary data.</text>
</comment>
<dbReference type="GO" id="GO:0008934">
    <property type="term" value="F:inositol monophosphate 1-phosphatase activity"/>
    <property type="evidence" value="ECO:0007669"/>
    <property type="project" value="TreeGrafter"/>
</dbReference>
<dbReference type="GO" id="GO:0046872">
    <property type="term" value="F:metal ion binding"/>
    <property type="evidence" value="ECO:0007669"/>
    <property type="project" value="UniProtKB-KW"/>
</dbReference>
<dbReference type="PANTHER" id="PTHR20854">
    <property type="entry name" value="INOSITOL MONOPHOSPHATASE"/>
    <property type="match status" value="1"/>
</dbReference>
<evidence type="ECO:0000313" key="5">
    <source>
        <dbReference type="EMBL" id="PRP90332.1"/>
    </source>
</evidence>
<protein>
    <submittedName>
        <fullName evidence="5">Histidinol-phosphatase</fullName>
        <ecNumber evidence="5">3.1.3.15</ecNumber>
    </submittedName>
</protein>
<accession>A0A2S9XBU8</accession>
<dbReference type="Proteomes" id="UP000237968">
    <property type="component" value="Unassembled WGS sequence"/>
</dbReference>
<gene>
    <name evidence="5" type="primary">hisN</name>
    <name evidence="5" type="ORF">ENSA5_65590</name>
</gene>
<name>A0A2S9XBU8_9BACT</name>
<proteinExistence type="predicted"/>
<dbReference type="GO" id="GO:0006020">
    <property type="term" value="P:inositol metabolic process"/>
    <property type="evidence" value="ECO:0007669"/>
    <property type="project" value="TreeGrafter"/>
</dbReference>
<keyword evidence="6" id="KW-1185">Reference proteome</keyword>
<dbReference type="EMBL" id="PVNK01000284">
    <property type="protein sequence ID" value="PRP90332.1"/>
    <property type="molecule type" value="Genomic_DNA"/>
</dbReference>
<feature type="binding site" evidence="4">
    <location>
        <position position="109"/>
    </location>
    <ligand>
        <name>Mg(2+)</name>
        <dbReference type="ChEBI" id="CHEBI:18420"/>
        <label>1</label>
        <note>catalytic</note>
    </ligand>
</feature>
<feature type="binding site" evidence="4">
    <location>
        <position position="234"/>
    </location>
    <ligand>
        <name>Mg(2+)</name>
        <dbReference type="ChEBI" id="CHEBI:18420"/>
        <label>1</label>
        <note>catalytic</note>
    </ligand>
</feature>
<evidence type="ECO:0000256" key="2">
    <source>
        <dbReference type="ARBA" id="ARBA00022801"/>
    </source>
</evidence>
<dbReference type="PRINTS" id="PR00377">
    <property type="entry name" value="IMPHPHTASES"/>
</dbReference>
<feature type="binding site" evidence="4">
    <location>
        <position position="111"/>
    </location>
    <ligand>
        <name>Mg(2+)</name>
        <dbReference type="ChEBI" id="CHEBI:18420"/>
        <label>1</label>
        <note>catalytic</note>
    </ligand>
</feature>
<evidence type="ECO:0000256" key="1">
    <source>
        <dbReference type="ARBA" id="ARBA00022723"/>
    </source>
</evidence>
<organism evidence="5 6">
    <name type="scientific">Enhygromyxa salina</name>
    <dbReference type="NCBI Taxonomy" id="215803"/>
    <lineage>
        <taxon>Bacteria</taxon>
        <taxon>Pseudomonadati</taxon>
        <taxon>Myxococcota</taxon>
        <taxon>Polyangia</taxon>
        <taxon>Nannocystales</taxon>
        <taxon>Nannocystaceae</taxon>
        <taxon>Enhygromyxa</taxon>
    </lineage>
</organism>
<dbReference type="InterPro" id="IPR020583">
    <property type="entry name" value="Inositol_monoP_metal-BS"/>
</dbReference>
<keyword evidence="3 4" id="KW-0460">Magnesium</keyword>
<reference evidence="5 6" key="1">
    <citation type="submission" date="2018-03" db="EMBL/GenBank/DDBJ databases">
        <title>Draft Genome Sequences of the Obligatory Marine Myxobacteria Enhygromyxa salina SWB005.</title>
        <authorList>
            <person name="Poehlein A."/>
            <person name="Moghaddam J.A."/>
            <person name="Harms H."/>
            <person name="Alanjari M."/>
            <person name="Koenig G.M."/>
            <person name="Daniel R."/>
            <person name="Schaeberle T.F."/>
        </authorList>
    </citation>
    <scope>NUCLEOTIDE SEQUENCE [LARGE SCALE GENOMIC DNA]</scope>
    <source>
        <strain evidence="5 6">SWB005</strain>
    </source>
</reference>
<feature type="binding site" evidence="4">
    <location>
        <position position="87"/>
    </location>
    <ligand>
        <name>Mg(2+)</name>
        <dbReference type="ChEBI" id="CHEBI:18420"/>
        <label>1</label>
        <note>catalytic</note>
    </ligand>
</feature>
<keyword evidence="2 5" id="KW-0378">Hydrolase</keyword>
<dbReference type="SUPFAM" id="SSF56655">
    <property type="entry name" value="Carbohydrate phosphatase"/>
    <property type="match status" value="1"/>
</dbReference>
<dbReference type="GO" id="GO:0007165">
    <property type="term" value="P:signal transduction"/>
    <property type="evidence" value="ECO:0007669"/>
    <property type="project" value="TreeGrafter"/>
</dbReference>
<dbReference type="AlphaFoldDB" id="A0A2S9XBU8"/>
<evidence type="ECO:0000256" key="3">
    <source>
        <dbReference type="ARBA" id="ARBA00022842"/>
    </source>
</evidence>
<dbReference type="GO" id="GO:0004401">
    <property type="term" value="F:histidinol-phosphatase activity"/>
    <property type="evidence" value="ECO:0007669"/>
    <property type="project" value="UniProtKB-EC"/>
</dbReference>
<dbReference type="EC" id="3.1.3.15" evidence="5"/>